<dbReference type="Proteomes" id="UP001063368">
    <property type="component" value="Chromosome"/>
</dbReference>
<name>A0ABY6FV38_9MICC</name>
<evidence type="ECO:0000259" key="1">
    <source>
        <dbReference type="Pfam" id="PF25056"/>
    </source>
</evidence>
<dbReference type="EMBL" id="CP106856">
    <property type="protein sequence ID" value="UYB37077.1"/>
    <property type="molecule type" value="Genomic_DNA"/>
</dbReference>
<dbReference type="GeneID" id="95607791"/>
<proteinExistence type="predicted"/>
<feature type="domain" description="DUF7793" evidence="1">
    <location>
        <begin position="33"/>
        <end position="139"/>
    </location>
</feature>
<organism evidence="2 3">
    <name type="scientific">Arthrobacter koreensis</name>
    <dbReference type="NCBI Taxonomy" id="199136"/>
    <lineage>
        <taxon>Bacteria</taxon>
        <taxon>Bacillati</taxon>
        <taxon>Actinomycetota</taxon>
        <taxon>Actinomycetes</taxon>
        <taxon>Micrococcales</taxon>
        <taxon>Micrococcaceae</taxon>
        <taxon>Arthrobacter</taxon>
    </lineage>
</organism>
<evidence type="ECO:0000313" key="3">
    <source>
        <dbReference type="Proteomes" id="UP001063368"/>
    </source>
</evidence>
<dbReference type="RefSeq" id="WP_141653682.1">
    <property type="nucleotide sequence ID" value="NZ_BAAAKG010000003.1"/>
</dbReference>
<dbReference type="InterPro" id="IPR056695">
    <property type="entry name" value="DUF7793"/>
</dbReference>
<reference evidence="2" key="1">
    <citation type="submission" date="2022-09" db="EMBL/GenBank/DDBJ databases">
        <authorList>
            <person name="Li D."/>
            <person name="Cheng J."/>
            <person name="Li Y."/>
        </authorList>
    </citation>
    <scope>NUCLEOTIDE SEQUENCE</scope>
    <source>
        <strain evidence="2">DL</strain>
    </source>
</reference>
<dbReference type="Gene3D" id="3.40.1680.10">
    <property type="entry name" value="yp_829618.1 domain like"/>
    <property type="match status" value="1"/>
</dbReference>
<gene>
    <name evidence="2" type="ORF">N9A08_05310</name>
</gene>
<evidence type="ECO:0000313" key="2">
    <source>
        <dbReference type="EMBL" id="UYB37077.1"/>
    </source>
</evidence>
<protein>
    <submittedName>
        <fullName evidence="2">STAS/SEC14 domain-containing protein</fullName>
    </submittedName>
</protein>
<accession>A0ABY6FV38</accession>
<dbReference type="Pfam" id="PF25056">
    <property type="entry name" value="DUF7793"/>
    <property type="match status" value="1"/>
</dbReference>
<sequence length="143" mass="14806">MTVVDSAVPVPEEAPPVDVAEAAGLIEGYVGVSLEDGFVRLVLPPGAVITGGIAARAASEFEQITGTGMMPLLLELTGIESITRSARSVFGGAHSASAVAVLGSSQVDRVIANFLLGGDLPHCPTRYFSSRDEALGWLRAKTR</sequence>
<dbReference type="Gene3D" id="3.40.970.30">
    <property type="entry name" value="yp_829618.1 like domains"/>
    <property type="match status" value="1"/>
</dbReference>
<keyword evidence="3" id="KW-1185">Reference proteome</keyword>